<sequence length="411" mass="45995">MCSTRDTRVALQQYIASSIIPHPTIMRQIPLELARAIIDEVTASKDLRALRATCKWWHAEATPYAFRTMIVGDTARSAMGLANVLQNAALAPHVREILYQDPMADNEGGWVQHAMDIERDIPEDVFDALTAAFALAANAHSLSFVKLIFYPDYVEESWDDDSGPSAQLRVQRAILGGFACAASAGLRLHTLVLLNLIAVHSPVFDEPTFATLLAPLHVLRIDIISGYTEGNFPLDKFSEFWETSMTDRLLPPAGPEAPLEVLTIQSQEDVGLQPWFSLGDRMYPRLAELSVTHIMFDGLDGGVEEFIVRHAGTLRRLDIKNGKIGIEQGEEGPTQFWAAIWTRFRETLTELQELVVGEKEGMASERGLIMGILIRGGGILRSMRGRREMRGMSLRCRRLWMWSRRGGQRKP</sequence>
<evidence type="ECO:0000313" key="1">
    <source>
        <dbReference type="EMBL" id="TFY54224.1"/>
    </source>
</evidence>
<dbReference type="EMBL" id="SEOQ01001052">
    <property type="protein sequence ID" value="TFY54224.1"/>
    <property type="molecule type" value="Genomic_DNA"/>
</dbReference>
<dbReference type="AlphaFoldDB" id="A0A4Y9XVD3"/>
<dbReference type="Proteomes" id="UP000298327">
    <property type="component" value="Unassembled WGS sequence"/>
</dbReference>
<dbReference type="OrthoDB" id="2858653at2759"/>
<reference evidence="1 2" key="1">
    <citation type="submission" date="2019-02" db="EMBL/GenBank/DDBJ databases">
        <title>Genome sequencing of the rare red list fungi Dentipellis fragilis.</title>
        <authorList>
            <person name="Buettner E."/>
            <person name="Kellner H."/>
        </authorList>
    </citation>
    <scope>NUCLEOTIDE SEQUENCE [LARGE SCALE GENOMIC DNA]</scope>
    <source>
        <strain evidence="1 2">DSM 105465</strain>
    </source>
</reference>
<proteinExistence type="predicted"/>
<evidence type="ECO:0008006" key="3">
    <source>
        <dbReference type="Google" id="ProtNLM"/>
    </source>
</evidence>
<name>A0A4Y9XVD3_9AGAM</name>
<protein>
    <recommendedName>
        <fullName evidence="3">F-box domain-containing protein</fullName>
    </recommendedName>
</protein>
<organism evidence="1 2">
    <name type="scientific">Dentipellis fragilis</name>
    <dbReference type="NCBI Taxonomy" id="205917"/>
    <lineage>
        <taxon>Eukaryota</taxon>
        <taxon>Fungi</taxon>
        <taxon>Dikarya</taxon>
        <taxon>Basidiomycota</taxon>
        <taxon>Agaricomycotina</taxon>
        <taxon>Agaricomycetes</taxon>
        <taxon>Russulales</taxon>
        <taxon>Hericiaceae</taxon>
        <taxon>Dentipellis</taxon>
    </lineage>
</organism>
<gene>
    <name evidence="1" type="ORF">EVG20_g9796</name>
</gene>
<dbReference type="PANTHER" id="PTHR42057">
    <property type="entry name" value="F-BOX DOMAIN PROTEIN (AFU_ORTHOLOGUE AFUA_4G00200)"/>
    <property type="match status" value="1"/>
</dbReference>
<evidence type="ECO:0000313" key="2">
    <source>
        <dbReference type="Proteomes" id="UP000298327"/>
    </source>
</evidence>
<keyword evidence="2" id="KW-1185">Reference proteome</keyword>
<dbReference type="PANTHER" id="PTHR42057:SF2">
    <property type="entry name" value="F-BOX DOMAIN PROTEIN (AFU_ORTHOLOGUE AFUA_4G00200)-RELATED"/>
    <property type="match status" value="1"/>
</dbReference>
<accession>A0A4Y9XVD3</accession>
<comment type="caution">
    <text evidence="1">The sequence shown here is derived from an EMBL/GenBank/DDBJ whole genome shotgun (WGS) entry which is preliminary data.</text>
</comment>